<accession>A0A3M4YA33</accession>
<dbReference type="AlphaFoldDB" id="A0A3M4YA33"/>
<keyword evidence="3" id="KW-0418">Kinase</keyword>
<evidence type="ECO:0000256" key="1">
    <source>
        <dbReference type="ARBA" id="ARBA00010164"/>
    </source>
</evidence>
<dbReference type="PANTHER" id="PTHR37419">
    <property type="entry name" value="SERINE/THREONINE-PROTEIN KINASE TOXIN HIPA"/>
    <property type="match status" value="1"/>
</dbReference>
<keyword evidence="2" id="KW-0808">Transferase</keyword>
<gene>
    <name evidence="7" type="ORF">ALP78_04500</name>
</gene>
<evidence type="ECO:0000256" key="2">
    <source>
        <dbReference type="ARBA" id="ARBA00022679"/>
    </source>
</evidence>
<dbReference type="EMBL" id="RBSD01000121">
    <property type="protein sequence ID" value="RMR85590.1"/>
    <property type="molecule type" value="Genomic_DNA"/>
</dbReference>
<dbReference type="PANTHER" id="PTHR37419:SF8">
    <property type="entry name" value="TOXIN YJJJ"/>
    <property type="match status" value="1"/>
</dbReference>
<comment type="similarity">
    <text evidence="1">Belongs to the HipA Ser/Thr kinase family.</text>
</comment>
<evidence type="ECO:0000313" key="8">
    <source>
        <dbReference type="Proteomes" id="UP000268004"/>
    </source>
</evidence>
<evidence type="ECO:0000256" key="4">
    <source>
        <dbReference type="SAM" id="MobiDB-lite"/>
    </source>
</evidence>
<comment type="caution">
    <text evidence="7">The sequence shown here is derived from an EMBL/GenBank/DDBJ whole genome shotgun (WGS) entry which is preliminary data.</text>
</comment>
<dbReference type="InterPro" id="IPR017508">
    <property type="entry name" value="HipA_N1"/>
</dbReference>
<reference evidence="7 8" key="1">
    <citation type="submission" date="2018-08" db="EMBL/GenBank/DDBJ databases">
        <title>Recombination of ecologically and evolutionarily significant loci maintains genetic cohesion in the Pseudomonas syringae species complex.</title>
        <authorList>
            <person name="Dillon M."/>
            <person name="Thakur S."/>
            <person name="Almeida R.N.D."/>
            <person name="Weir B.S."/>
            <person name="Guttman D.S."/>
        </authorList>
    </citation>
    <scope>NUCLEOTIDE SEQUENCE [LARGE SCALE GENOMIC DNA]</scope>
    <source>
        <strain evidence="7 8">ICMP 4996</strain>
    </source>
</reference>
<dbReference type="GO" id="GO:0004674">
    <property type="term" value="F:protein serine/threonine kinase activity"/>
    <property type="evidence" value="ECO:0007669"/>
    <property type="project" value="TreeGrafter"/>
</dbReference>
<sequence length="498" mass="55287">MPASAQIRSPTSKPDEMSDSRTSCGWLWLLAEPRNSKACFCQSWTASKTFDATKTAPIVSVQRGSPAMLEQVNVFYEGWGERWQWGTLVSTTALTGRPLIVFEYSNEARQRGLELSSYTLPLEGGKLRRDFPDHQLYLPGPVYDSLPDGWGMLLMDRLFRRRGLTTARIGPLERLAYIGSSAMGAMTFEPVAPEGQESDVHIPLEQLAADVKQVLRGNGGEFLQALLLVGGSPQGARPKALVYRDPETGGFTTAATPGFEAWLIKFPAKEEHAEVCAIEMVYAECLRMCGIETPDTQYFNLPDGLAAFASKRFDRRDGLRIPMQSLAAFTGANYQSPGVLDYVNFLRATQMCTNDVREMARAFERAVFNVAFNNRYDHPKNFAYILSQDGQWRLSPAYDVTFCEGPSGYHQMDVMGEALEISRAQMLRLAEEAEISPDAAAGVIDSMCDVASRFTAIAENLCPQVITRDTLRMIQSRIDQNVARLHHSQADGGHGRFS</sequence>
<dbReference type="Pfam" id="PF07804">
    <property type="entry name" value="HipA_C"/>
    <property type="match status" value="1"/>
</dbReference>
<dbReference type="Proteomes" id="UP000268004">
    <property type="component" value="Unassembled WGS sequence"/>
</dbReference>
<dbReference type="GO" id="GO:0005829">
    <property type="term" value="C:cytosol"/>
    <property type="evidence" value="ECO:0007669"/>
    <property type="project" value="TreeGrafter"/>
</dbReference>
<proteinExistence type="inferred from homology"/>
<evidence type="ECO:0000256" key="3">
    <source>
        <dbReference type="ARBA" id="ARBA00022777"/>
    </source>
</evidence>
<organism evidence="7 8">
    <name type="scientific">Pseudomonas coronafaciens pv. striafaciens</name>
    <dbReference type="NCBI Taxonomy" id="235276"/>
    <lineage>
        <taxon>Bacteria</taxon>
        <taxon>Pseudomonadati</taxon>
        <taxon>Pseudomonadota</taxon>
        <taxon>Gammaproteobacteria</taxon>
        <taxon>Pseudomonadales</taxon>
        <taxon>Pseudomonadaceae</taxon>
        <taxon>Pseudomonas</taxon>
        <taxon>Pseudomonas coronafaciens</taxon>
    </lineage>
</organism>
<evidence type="ECO:0000313" key="7">
    <source>
        <dbReference type="EMBL" id="RMR85590.1"/>
    </source>
</evidence>
<evidence type="ECO:0000259" key="5">
    <source>
        <dbReference type="Pfam" id="PF07804"/>
    </source>
</evidence>
<dbReference type="Pfam" id="PF13657">
    <property type="entry name" value="Couple_hipA"/>
    <property type="match status" value="1"/>
</dbReference>
<protein>
    <submittedName>
        <fullName evidence="7">Toxin/anti-toxin system, HipA-like toxin module</fullName>
    </submittedName>
</protein>
<dbReference type="InterPro" id="IPR052028">
    <property type="entry name" value="HipA_Ser/Thr_kinase"/>
</dbReference>
<name>A0A3M4YA33_9PSED</name>
<feature type="region of interest" description="Disordered" evidence="4">
    <location>
        <begin position="1"/>
        <end position="20"/>
    </location>
</feature>
<dbReference type="InterPro" id="IPR012893">
    <property type="entry name" value="HipA-like_C"/>
</dbReference>
<feature type="domain" description="HipA N-terminal subdomain 1" evidence="6">
    <location>
        <begin position="83"/>
        <end position="188"/>
    </location>
</feature>
<feature type="compositionally biased region" description="Polar residues" evidence="4">
    <location>
        <begin position="1"/>
        <end position="12"/>
    </location>
</feature>
<evidence type="ECO:0000259" key="6">
    <source>
        <dbReference type="Pfam" id="PF13657"/>
    </source>
</evidence>
<feature type="domain" description="HipA-like C-terminal" evidence="5">
    <location>
        <begin position="232"/>
        <end position="450"/>
    </location>
</feature>